<dbReference type="InterPro" id="IPR005119">
    <property type="entry name" value="LysR_subst-bd"/>
</dbReference>
<keyword evidence="2" id="KW-0805">Transcription regulation</keyword>
<gene>
    <name evidence="5" type="ORF">J2R62_02040</name>
</gene>
<keyword evidence="3" id="KW-0238">DNA-binding</keyword>
<dbReference type="Pfam" id="PF03466">
    <property type="entry name" value="LysR_substrate"/>
    <property type="match status" value="1"/>
</dbReference>
<evidence type="ECO:0000256" key="1">
    <source>
        <dbReference type="ARBA" id="ARBA00009437"/>
    </source>
</evidence>
<dbReference type="Proteomes" id="UP000664658">
    <property type="component" value="Unassembled WGS sequence"/>
</dbReference>
<dbReference type="PRINTS" id="PR00039">
    <property type="entry name" value="HTHLYSR"/>
</dbReference>
<dbReference type="InterPro" id="IPR036388">
    <property type="entry name" value="WH-like_DNA-bd_sf"/>
</dbReference>
<dbReference type="CDD" id="cd00090">
    <property type="entry name" value="HTH_ARSR"/>
    <property type="match status" value="1"/>
</dbReference>
<dbReference type="GO" id="GO:0003700">
    <property type="term" value="F:DNA-binding transcription factor activity"/>
    <property type="evidence" value="ECO:0007669"/>
    <property type="project" value="InterPro"/>
</dbReference>
<dbReference type="NCBIfam" id="NF009327">
    <property type="entry name" value="PRK12684.1"/>
    <property type="match status" value="1"/>
</dbReference>
<dbReference type="InterPro" id="IPR037423">
    <property type="entry name" value="CysB_PBP2"/>
</dbReference>
<reference evidence="5" key="1">
    <citation type="submission" date="2021-03" db="EMBL/GenBank/DDBJ databases">
        <title>Plesiomonas shigelloides zfcc0051, isolated from zebrafish feces.</title>
        <authorList>
            <person name="Vanderhoek Z."/>
            <person name="Gaulke C."/>
        </authorList>
    </citation>
    <scope>NUCLEOTIDE SEQUENCE</scope>
    <source>
        <strain evidence="5">Zfcc0051</strain>
    </source>
</reference>
<dbReference type="AlphaFoldDB" id="A0A2P1VL24"/>
<dbReference type="Gene3D" id="3.40.190.10">
    <property type="entry name" value="Periplasmic binding protein-like II"/>
    <property type="match status" value="2"/>
</dbReference>
<evidence type="ECO:0000313" key="6">
    <source>
        <dbReference type="Proteomes" id="UP000664658"/>
    </source>
</evidence>
<sequence>MNFQQLRIIREAARRNYNLTEVANSLFTSQSGVSRHIKDLEEELGIEIFIRRGKRLLGMTDPGKELLVIVERMLTDAGNIRRLASSYSATDSGYLRVATTHTQARFSLPGVIKEFRPLFPKVQLGVNQASPDEIVSLLLSGEVDIGIASERVNEHPDLVCFEYYRWYHSVVVPKNHPLVHEPVLTHEVLAAYPLITYYPGLTGRSRIDAAFAQAGVTADVVLSAQDADVIKTYVELDMGVGIMASMAFDPRKDTDLVQLNASHLFTPNTAWLAVRRAQYQRAYVLRFMQICNPSLSISDIKEAIWKEPQEEHVLQFDI</sequence>
<dbReference type="InterPro" id="IPR011991">
    <property type="entry name" value="ArsR-like_HTH"/>
</dbReference>
<dbReference type="PROSITE" id="PS50931">
    <property type="entry name" value="HTH_LYSR"/>
    <property type="match status" value="1"/>
</dbReference>
<evidence type="ECO:0000256" key="4">
    <source>
        <dbReference type="ARBA" id="ARBA00023163"/>
    </source>
</evidence>
<dbReference type="InterPro" id="IPR036390">
    <property type="entry name" value="WH_DNA-bd_sf"/>
</dbReference>
<comment type="similarity">
    <text evidence="1">Belongs to the LysR transcriptional regulatory family.</text>
</comment>
<protein>
    <submittedName>
        <fullName evidence="5">CysB family HTH-type transcriptional regulator</fullName>
    </submittedName>
</protein>
<dbReference type="RefSeq" id="WP_106910440.1">
    <property type="nucleotide sequence ID" value="NZ_CP027852.1"/>
</dbReference>
<dbReference type="PANTHER" id="PTHR30126">
    <property type="entry name" value="HTH-TYPE TRANSCRIPTIONAL REGULATOR"/>
    <property type="match status" value="1"/>
</dbReference>
<comment type="caution">
    <text evidence="5">The sequence shown here is derived from an EMBL/GenBank/DDBJ whole genome shotgun (WGS) entry which is preliminary data.</text>
</comment>
<evidence type="ECO:0000256" key="3">
    <source>
        <dbReference type="ARBA" id="ARBA00023125"/>
    </source>
</evidence>
<dbReference type="EMBL" id="JAFNAA010000002">
    <property type="protein sequence ID" value="MBO1107015.1"/>
    <property type="molecule type" value="Genomic_DNA"/>
</dbReference>
<keyword evidence="4" id="KW-0804">Transcription</keyword>
<accession>A0A2P1VL24</accession>
<dbReference type="GO" id="GO:0000976">
    <property type="term" value="F:transcription cis-regulatory region binding"/>
    <property type="evidence" value="ECO:0007669"/>
    <property type="project" value="TreeGrafter"/>
</dbReference>
<dbReference type="Pfam" id="PF00126">
    <property type="entry name" value="HTH_1"/>
    <property type="match status" value="1"/>
</dbReference>
<dbReference type="SUPFAM" id="SSF53850">
    <property type="entry name" value="Periplasmic binding protein-like II"/>
    <property type="match status" value="1"/>
</dbReference>
<dbReference type="InterPro" id="IPR000847">
    <property type="entry name" value="LysR_HTH_N"/>
</dbReference>
<dbReference type="PANTHER" id="PTHR30126:SF6">
    <property type="entry name" value="HTH-TYPE TRANSCRIPTIONAL REGULATOR CYSB-RELATED"/>
    <property type="match status" value="1"/>
</dbReference>
<name>A0A2P1VL24_PLESH</name>
<evidence type="ECO:0000256" key="2">
    <source>
        <dbReference type="ARBA" id="ARBA00023015"/>
    </source>
</evidence>
<organism evidence="5 6">
    <name type="scientific">Plesiomonas shigelloides</name>
    <name type="common">Aeromonas shigelloides</name>
    <dbReference type="NCBI Taxonomy" id="703"/>
    <lineage>
        <taxon>Bacteria</taxon>
        <taxon>Pseudomonadati</taxon>
        <taxon>Pseudomonadota</taxon>
        <taxon>Gammaproteobacteria</taxon>
        <taxon>Enterobacterales</taxon>
        <taxon>Enterobacteriaceae</taxon>
        <taxon>Plesiomonas</taxon>
    </lineage>
</organism>
<dbReference type="SUPFAM" id="SSF46785">
    <property type="entry name" value="Winged helix' DNA-binding domain"/>
    <property type="match status" value="1"/>
</dbReference>
<dbReference type="CDD" id="cd08413">
    <property type="entry name" value="PBP2_CysB_like"/>
    <property type="match status" value="1"/>
</dbReference>
<proteinExistence type="inferred from homology"/>
<evidence type="ECO:0000313" key="5">
    <source>
        <dbReference type="EMBL" id="MBO1107015.1"/>
    </source>
</evidence>
<dbReference type="Gene3D" id="1.10.10.10">
    <property type="entry name" value="Winged helix-like DNA-binding domain superfamily/Winged helix DNA-binding domain"/>
    <property type="match status" value="1"/>
</dbReference>
<dbReference type="GO" id="GO:0019344">
    <property type="term" value="P:cysteine biosynthetic process"/>
    <property type="evidence" value="ECO:0007669"/>
    <property type="project" value="TreeGrafter"/>
</dbReference>